<sequence>MRFFLLHAGLLAAVSAVIAAAVPLPFDRPVFYILGSVFFGFYFSLLLWPVRTIPIVSAQLTWALLVSWLLPAGDPLLLLMAVPLITAAMLDDSYPVLTAAAGAASVLIPVFFAGVFVWELQLLFLVLTAAITALTMMYVRDRSKAHAAEQTAVELERENRRLRRSVELQEQEVREEERIRIARDIHDSVGHQLTALLMQAGVLKRSLAGEEQLHAERIEATAGEALEQTREAVRHMRSEELPAGVHAVLHLLRKLERESQMTVQWKAEDGFLSAPFTNDQHIAVYRFVQEGMTNAMKHGRTRSVSLHVQIRGGRQAVLTLQNRTTPETDRPAGSGLRGLSERFDALGGRLAWEHGGDVFTMEAVFPLERRERP</sequence>
<reference evidence="13" key="1">
    <citation type="journal article" date="2019" name="Int. J. Syst. Evol. Microbiol.">
        <title>The Global Catalogue of Microorganisms (GCM) 10K type strain sequencing project: providing services to taxonomists for standard genome sequencing and annotation.</title>
        <authorList>
            <consortium name="The Broad Institute Genomics Platform"/>
            <consortium name="The Broad Institute Genome Sequencing Center for Infectious Disease"/>
            <person name="Wu L."/>
            <person name="Ma J."/>
        </authorList>
    </citation>
    <scope>NUCLEOTIDE SEQUENCE [LARGE SCALE GENOMIC DNA]</scope>
    <source>
        <strain evidence="13">JCM 12165</strain>
    </source>
</reference>
<feature type="domain" description="Signal transduction histidine kinase subgroup 3 dimerisation and phosphoacceptor" evidence="11">
    <location>
        <begin position="177"/>
        <end position="240"/>
    </location>
</feature>
<gene>
    <name evidence="12" type="ORF">ACFO4L_06610</name>
</gene>
<evidence type="ECO:0000256" key="2">
    <source>
        <dbReference type="ARBA" id="ARBA00012438"/>
    </source>
</evidence>
<keyword evidence="8" id="KW-0902">Two-component regulatory system</keyword>
<keyword evidence="4" id="KW-0808">Transferase</keyword>
<feature type="transmembrane region" description="Helical" evidence="10">
    <location>
        <begin position="122"/>
        <end position="139"/>
    </location>
</feature>
<keyword evidence="10" id="KW-0472">Membrane</keyword>
<evidence type="ECO:0000259" key="11">
    <source>
        <dbReference type="Pfam" id="PF07730"/>
    </source>
</evidence>
<protein>
    <recommendedName>
        <fullName evidence="2">histidine kinase</fullName>
        <ecNumber evidence="2">2.7.13.3</ecNumber>
    </recommendedName>
</protein>
<organism evidence="12 13">
    <name type="scientific">Bacillus daqingensis</name>
    <dbReference type="NCBI Taxonomy" id="872396"/>
    <lineage>
        <taxon>Bacteria</taxon>
        <taxon>Bacillati</taxon>
        <taxon>Bacillota</taxon>
        <taxon>Bacilli</taxon>
        <taxon>Bacillales</taxon>
        <taxon>Bacillaceae</taxon>
        <taxon>Bacillus</taxon>
    </lineage>
</organism>
<name>A0ABV9NS61_9BACI</name>
<evidence type="ECO:0000256" key="5">
    <source>
        <dbReference type="ARBA" id="ARBA00022741"/>
    </source>
</evidence>
<keyword evidence="6 12" id="KW-0418">Kinase</keyword>
<dbReference type="PANTHER" id="PTHR24421">
    <property type="entry name" value="NITRATE/NITRITE SENSOR PROTEIN NARX-RELATED"/>
    <property type="match status" value="1"/>
</dbReference>
<comment type="caution">
    <text evidence="12">The sequence shown here is derived from an EMBL/GenBank/DDBJ whole genome shotgun (WGS) entry which is preliminary data.</text>
</comment>
<dbReference type="InterPro" id="IPR036890">
    <property type="entry name" value="HATPase_C_sf"/>
</dbReference>
<dbReference type="PANTHER" id="PTHR24421:SF10">
    <property type="entry name" value="NITRATE_NITRITE SENSOR PROTEIN NARQ"/>
    <property type="match status" value="1"/>
</dbReference>
<evidence type="ECO:0000256" key="8">
    <source>
        <dbReference type="ARBA" id="ARBA00023012"/>
    </source>
</evidence>
<dbReference type="RefSeq" id="WP_377908906.1">
    <property type="nucleotide sequence ID" value="NZ_JBHSGK010000005.1"/>
</dbReference>
<comment type="catalytic activity">
    <reaction evidence="1">
        <text>ATP + protein L-histidine = ADP + protein N-phospho-L-histidine.</text>
        <dbReference type="EC" id="2.7.13.3"/>
    </reaction>
</comment>
<keyword evidence="3" id="KW-0597">Phosphoprotein</keyword>
<evidence type="ECO:0000313" key="13">
    <source>
        <dbReference type="Proteomes" id="UP001595896"/>
    </source>
</evidence>
<keyword evidence="13" id="KW-1185">Reference proteome</keyword>
<dbReference type="EMBL" id="JBHSGK010000005">
    <property type="protein sequence ID" value="MFC4736253.1"/>
    <property type="molecule type" value="Genomic_DNA"/>
</dbReference>
<dbReference type="EC" id="2.7.13.3" evidence="2"/>
<evidence type="ECO:0000256" key="4">
    <source>
        <dbReference type="ARBA" id="ARBA00022679"/>
    </source>
</evidence>
<accession>A0ABV9NS61</accession>
<evidence type="ECO:0000256" key="10">
    <source>
        <dbReference type="SAM" id="Phobius"/>
    </source>
</evidence>
<evidence type="ECO:0000313" key="12">
    <source>
        <dbReference type="EMBL" id="MFC4736253.1"/>
    </source>
</evidence>
<keyword evidence="5" id="KW-0547">Nucleotide-binding</keyword>
<feature type="transmembrane region" description="Helical" evidence="10">
    <location>
        <begin position="62"/>
        <end position="90"/>
    </location>
</feature>
<evidence type="ECO:0000256" key="9">
    <source>
        <dbReference type="SAM" id="Coils"/>
    </source>
</evidence>
<evidence type="ECO:0000256" key="3">
    <source>
        <dbReference type="ARBA" id="ARBA00022553"/>
    </source>
</evidence>
<feature type="transmembrane region" description="Helical" evidence="10">
    <location>
        <begin position="29"/>
        <end position="50"/>
    </location>
</feature>
<evidence type="ECO:0000256" key="1">
    <source>
        <dbReference type="ARBA" id="ARBA00000085"/>
    </source>
</evidence>
<dbReference type="Gene3D" id="3.30.565.10">
    <property type="entry name" value="Histidine kinase-like ATPase, C-terminal domain"/>
    <property type="match status" value="1"/>
</dbReference>
<dbReference type="InterPro" id="IPR050482">
    <property type="entry name" value="Sensor_HK_TwoCompSys"/>
</dbReference>
<keyword evidence="10" id="KW-1133">Transmembrane helix</keyword>
<dbReference type="Gene3D" id="1.20.5.1930">
    <property type="match status" value="1"/>
</dbReference>
<dbReference type="Proteomes" id="UP001595896">
    <property type="component" value="Unassembled WGS sequence"/>
</dbReference>
<dbReference type="GO" id="GO:0016301">
    <property type="term" value="F:kinase activity"/>
    <property type="evidence" value="ECO:0007669"/>
    <property type="project" value="UniProtKB-KW"/>
</dbReference>
<dbReference type="InterPro" id="IPR011712">
    <property type="entry name" value="Sig_transdc_His_kin_sub3_dim/P"/>
</dbReference>
<keyword evidence="9" id="KW-0175">Coiled coil</keyword>
<dbReference type="Pfam" id="PF07730">
    <property type="entry name" value="HisKA_3"/>
    <property type="match status" value="1"/>
</dbReference>
<proteinExistence type="predicted"/>
<evidence type="ECO:0000256" key="7">
    <source>
        <dbReference type="ARBA" id="ARBA00022840"/>
    </source>
</evidence>
<keyword evidence="10" id="KW-0812">Transmembrane</keyword>
<feature type="coiled-coil region" evidence="9">
    <location>
        <begin position="145"/>
        <end position="179"/>
    </location>
</feature>
<evidence type="ECO:0000256" key="6">
    <source>
        <dbReference type="ARBA" id="ARBA00022777"/>
    </source>
</evidence>
<keyword evidence="7" id="KW-0067">ATP-binding</keyword>
<feature type="transmembrane region" description="Helical" evidence="10">
    <location>
        <begin position="96"/>
        <end position="117"/>
    </location>
</feature>